<evidence type="ECO:0000256" key="1">
    <source>
        <dbReference type="SAM" id="MobiDB-lite"/>
    </source>
</evidence>
<feature type="region of interest" description="Disordered" evidence="1">
    <location>
        <begin position="18"/>
        <end position="63"/>
    </location>
</feature>
<accession>A0A4S2MRX5</accession>
<proteinExistence type="predicted"/>
<organism evidence="2 3">
    <name type="scientific">Ascodesmis nigricans</name>
    <dbReference type="NCBI Taxonomy" id="341454"/>
    <lineage>
        <taxon>Eukaryota</taxon>
        <taxon>Fungi</taxon>
        <taxon>Dikarya</taxon>
        <taxon>Ascomycota</taxon>
        <taxon>Pezizomycotina</taxon>
        <taxon>Pezizomycetes</taxon>
        <taxon>Pezizales</taxon>
        <taxon>Ascodesmidaceae</taxon>
        <taxon>Ascodesmis</taxon>
    </lineage>
</organism>
<gene>
    <name evidence="2" type="ORF">EX30DRAFT_343598</name>
</gene>
<keyword evidence="3" id="KW-1185">Reference proteome</keyword>
<dbReference type="EMBL" id="ML220146">
    <property type="protein sequence ID" value="TGZ78037.1"/>
    <property type="molecule type" value="Genomic_DNA"/>
</dbReference>
<feature type="compositionally biased region" description="Basic residues" evidence="1">
    <location>
        <begin position="50"/>
        <end position="63"/>
    </location>
</feature>
<feature type="compositionally biased region" description="Basic residues" evidence="1">
    <location>
        <begin position="18"/>
        <end position="29"/>
    </location>
</feature>
<name>A0A4S2MRX5_9PEZI</name>
<dbReference type="InParanoid" id="A0A4S2MRX5"/>
<protein>
    <submittedName>
        <fullName evidence="2">Uncharacterized protein</fullName>
    </submittedName>
</protein>
<dbReference type="Proteomes" id="UP000298138">
    <property type="component" value="Unassembled WGS sequence"/>
</dbReference>
<dbReference type="AlphaFoldDB" id="A0A4S2MRX5"/>
<evidence type="ECO:0000313" key="2">
    <source>
        <dbReference type="EMBL" id="TGZ78037.1"/>
    </source>
</evidence>
<evidence type="ECO:0000313" key="3">
    <source>
        <dbReference type="Proteomes" id="UP000298138"/>
    </source>
</evidence>
<reference evidence="2 3" key="1">
    <citation type="submission" date="2019-04" db="EMBL/GenBank/DDBJ databases">
        <title>Comparative genomics and transcriptomics to analyze fruiting body development in filamentous ascomycetes.</title>
        <authorList>
            <consortium name="DOE Joint Genome Institute"/>
            <person name="Lutkenhaus R."/>
            <person name="Traeger S."/>
            <person name="Breuer J."/>
            <person name="Kuo A."/>
            <person name="Lipzen A."/>
            <person name="Pangilinan J."/>
            <person name="Dilworth D."/>
            <person name="Sandor L."/>
            <person name="Poggeler S."/>
            <person name="Barry K."/>
            <person name="Grigoriev I.V."/>
            <person name="Nowrousian M."/>
        </authorList>
    </citation>
    <scope>NUCLEOTIDE SEQUENCE [LARGE SCALE GENOMIC DNA]</scope>
    <source>
        <strain evidence="2 3">CBS 389.68</strain>
    </source>
</reference>
<sequence>MNPKPSAGATIKLIHYKRNPKKPKTRHNIRKEENPKLLLHPTQPLPRIPLHPHTRAHYGWRNP</sequence>